<evidence type="ECO:0000313" key="1">
    <source>
        <dbReference type="EMBL" id="KXB01400.1"/>
    </source>
</evidence>
<evidence type="ECO:0000313" key="2">
    <source>
        <dbReference type="Proteomes" id="UP000070035"/>
    </source>
</evidence>
<organism evidence="1 2">
    <name type="scientific">candidate division MSBL1 archaeon SCGC-AAA261F17</name>
    <dbReference type="NCBI Taxonomy" id="1698274"/>
    <lineage>
        <taxon>Archaea</taxon>
        <taxon>Methanobacteriati</taxon>
        <taxon>Methanobacteriota</taxon>
        <taxon>candidate division MSBL1</taxon>
    </lineage>
</organism>
<dbReference type="AlphaFoldDB" id="A0A133V4N3"/>
<protein>
    <recommendedName>
        <fullName evidence="3">Ribbon-helix-helix protein CopG domain-containing protein</fullName>
    </recommendedName>
</protein>
<gene>
    <name evidence="1" type="ORF">AKJ44_02555</name>
</gene>
<dbReference type="Proteomes" id="UP000070035">
    <property type="component" value="Unassembled WGS sequence"/>
</dbReference>
<sequence>MVTTVRVHEDTLKRLKTLKEEFGAKSNEEVIDLLLKRAKTPQKSHFGTLPKLEAFEREEIDRLS</sequence>
<accession>A0A133V4N3</accession>
<dbReference type="EMBL" id="LHXY01000039">
    <property type="protein sequence ID" value="KXB01400.1"/>
    <property type="molecule type" value="Genomic_DNA"/>
</dbReference>
<reference evidence="1 2" key="1">
    <citation type="journal article" date="2016" name="Sci. Rep.">
        <title>Metabolic traits of an uncultured archaeal lineage -MSBL1- from brine pools of the Red Sea.</title>
        <authorList>
            <person name="Mwirichia R."/>
            <person name="Alam I."/>
            <person name="Rashid M."/>
            <person name="Vinu M."/>
            <person name="Ba-Alawi W."/>
            <person name="Anthony Kamau A."/>
            <person name="Kamanda Ngugi D."/>
            <person name="Goker M."/>
            <person name="Klenk H.P."/>
            <person name="Bajic V."/>
            <person name="Stingl U."/>
        </authorList>
    </citation>
    <scope>NUCLEOTIDE SEQUENCE [LARGE SCALE GENOMIC DNA]</scope>
    <source>
        <strain evidence="1">SCGC-AAA261F17</strain>
    </source>
</reference>
<name>A0A133V4N3_9EURY</name>
<evidence type="ECO:0008006" key="3">
    <source>
        <dbReference type="Google" id="ProtNLM"/>
    </source>
</evidence>
<comment type="caution">
    <text evidence="1">The sequence shown here is derived from an EMBL/GenBank/DDBJ whole genome shotgun (WGS) entry which is preliminary data.</text>
</comment>
<keyword evidence="2" id="KW-1185">Reference proteome</keyword>
<proteinExistence type="predicted"/>